<name>A0ABX2VB54_9BACL</name>
<dbReference type="PROSITE" id="PS00893">
    <property type="entry name" value="NUDIX_BOX"/>
    <property type="match status" value="1"/>
</dbReference>
<dbReference type="Gene3D" id="3.90.79.10">
    <property type="entry name" value="Nucleoside Triphosphate Pyrophosphohydrolase"/>
    <property type="match status" value="1"/>
</dbReference>
<organism evidence="5 6">
    <name type="scientific">Exiguobacterium undae</name>
    <dbReference type="NCBI Taxonomy" id="169177"/>
    <lineage>
        <taxon>Bacteria</taxon>
        <taxon>Bacillati</taxon>
        <taxon>Bacillota</taxon>
        <taxon>Bacilli</taxon>
        <taxon>Bacillales</taxon>
        <taxon>Bacillales Family XII. Incertae Sedis</taxon>
        <taxon>Exiguobacterium</taxon>
    </lineage>
</organism>
<reference evidence="5 6" key="1">
    <citation type="submission" date="2016-03" db="EMBL/GenBank/DDBJ databases">
        <authorList>
            <person name="Cho S.-Y."/>
            <person name="Lim S."/>
            <person name="Kim H."/>
            <person name="Soh E.H."/>
            <person name="Moon J.S."/>
        </authorList>
    </citation>
    <scope>NUCLEOTIDE SEQUENCE [LARGE SCALE GENOMIC DNA]</scope>
    <source>
        <strain evidence="5 6">KCTC 3810</strain>
    </source>
</reference>
<dbReference type="Pfam" id="PF00293">
    <property type="entry name" value="NUDIX"/>
    <property type="match status" value="1"/>
</dbReference>
<keyword evidence="2 3" id="KW-0378">Hydrolase</keyword>
<dbReference type="InterPro" id="IPR020476">
    <property type="entry name" value="Nudix_hydrolase"/>
</dbReference>
<dbReference type="PANTHER" id="PTHR43736:SF1">
    <property type="entry name" value="DIHYDRONEOPTERIN TRIPHOSPHATE DIPHOSPHATASE"/>
    <property type="match status" value="1"/>
</dbReference>
<proteinExistence type="inferred from homology"/>
<evidence type="ECO:0000256" key="1">
    <source>
        <dbReference type="ARBA" id="ARBA00005582"/>
    </source>
</evidence>
<dbReference type="InterPro" id="IPR000086">
    <property type="entry name" value="NUDIX_hydrolase_dom"/>
</dbReference>
<dbReference type="InterPro" id="IPR015797">
    <property type="entry name" value="NUDIX_hydrolase-like_dom_sf"/>
</dbReference>
<keyword evidence="6" id="KW-1185">Reference proteome</keyword>
<evidence type="ECO:0000259" key="4">
    <source>
        <dbReference type="PROSITE" id="PS51462"/>
    </source>
</evidence>
<sequence length="145" mass="16447">MTRQKNIVYNVLLNETRDQVLMVKNIGPSYSYYTLPGGTVEAGETLPEAAIREAKEETGYDVAVGELLHVSEAFFPQVDEHCLFFFFQSEIRGGELGTIFPDEIEEISWVTIADAVQFMNLSKEYEQILTTQQTVPYVFNGQITH</sequence>
<comment type="similarity">
    <text evidence="1 3">Belongs to the Nudix hydrolase family.</text>
</comment>
<protein>
    <recommendedName>
        <fullName evidence="4">Nudix hydrolase domain-containing protein</fullName>
    </recommendedName>
</protein>
<dbReference type="SUPFAM" id="SSF55811">
    <property type="entry name" value="Nudix"/>
    <property type="match status" value="1"/>
</dbReference>
<dbReference type="EMBL" id="LVVL01000001">
    <property type="protein sequence ID" value="OAN15454.1"/>
    <property type="molecule type" value="Genomic_DNA"/>
</dbReference>
<feature type="domain" description="Nudix hydrolase" evidence="4">
    <location>
        <begin position="3"/>
        <end position="135"/>
    </location>
</feature>
<dbReference type="RefSeq" id="WP_035414136.1">
    <property type="nucleotide sequence ID" value="NZ_LVVL01000001.1"/>
</dbReference>
<evidence type="ECO:0000256" key="3">
    <source>
        <dbReference type="RuleBase" id="RU003476"/>
    </source>
</evidence>
<dbReference type="PROSITE" id="PS51462">
    <property type="entry name" value="NUDIX"/>
    <property type="match status" value="1"/>
</dbReference>
<comment type="caution">
    <text evidence="5">The sequence shown here is derived from an EMBL/GenBank/DDBJ whole genome shotgun (WGS) entry which is preliminary data.</text>
</comment>
<dbReference type="InterPro" id="IPR020084">
    <property type="entry name" value="NUDIX_hydrolase_CS"/>
</dbReference>
<evidence type="ECO:0000313" key="5">
    <source>
        <dbReference type="EMBL" id="OAN15454.1"/>
    </source>
</evidence>
<gene>
    <name evidence="5" type="ORF">A3783_05840</name>
</gene>
<dbReference type="PANTHER" id="PTHR43736">
    <property type="entry name" value="ADP-RIBOSE PYROPHOSPHATASE"/>
    <property type="match status" value="1"/>
</dbReference>
<dbReference type="Proteomes" id="UP000078447">
    <property type="component" value="Unassembled WGS sequence"/>
</dbReference>
<dbReference type="PRINTS" id="PR00502">
    <property type="entry name" value="NUDIXFAMILY"/>
</dbReference>
<evidence type="ECO:0000313" key="6">
    <source>
        <dbReference type="Proteomes" id="UP000078447"/>
    </source>
</evidence>
<accession>A0ABX2VB54</accession>
<evidence type="ECO:0000256" key="2">
    <source>
        <dbReference type="ARBA" id="ARBA00022801"/>
    </source>
</evidence>